<organism evidence="2 3">
    <name type="scientific">Achlya hypogyna</name>
    <name type="common">Oomycete</name>
    <name type="synonym">Protoachlya hypogyna</name>
    <dbReference type="NCBI Taxonomy" id="1202772"/>
    <lineage>
        <taxon>Eukaryota</taxon>
        <taxon>Sar</taxon>
        <taxon>Stramenopiles</taxon>
        <taxon>Oomycota</taxon>
        <taxon>Saprolegniomycetes</taxon>
        <taxon>Saprolegniales</taxon>
        <taxon>Achlyaceae</taxon>
        <taxon>Achlya</taxon>
    </lineage>
</organism>
<feature type="compositionally biased region" description="Polar residues" evidence="1">
    <location>
        <begin position="170"/>
        <end position="182"/>
    </location>
</feature>
<dbReference type="OrthoDB" id="10373241at2759"/>
<evidence type="ECO:0000256" key="1">
    <source>
        <dbReference type="SAM" id="MobiDB-lite"/>
    </source>
</evidence>
<accession>A0A1V9YCC4</accession>
<reference evidence="2 3" key="1">
    <citation type="journal article" date="2014" name="Genome Biol. Evol.">
        <title>The secreted proteins of Achlya hypogyna and Thraustotheca clavata identify the ancestral oomycete secretome and reveal gene acquisitions by horizontal gene transfer.</title>
        <authorList>
            <person name="Misner I."/>
            <person name="Blouin N."/>
            <person name="Leonard G."/>
            <person name="Richards T.A."/>
            <person name="Lane C.E."/>
        </authorList>
    </citation>
    <scope>NUCLEOTIDE SEQUENCE [LARGE SCALE GENOMIC DNA]</scope>
    <source>
        <strain evidence="2 3">ATCC 48635</strain>
    </source>
</reference>
<proteinExistence type="predicted"/>
<protein>
    <submittedName>
        <fullName evidence="2">Uncharacterized protein</fullName>
    </submittedName>
</protein>
<evidence type="ECO:0000313" key="2">
    <source>
        <dbReference type="EMBL" id="OQR83339.1"/>
    </source>
</evidence>
<dbReference type="Proteomes" id="UP000243579">
    <property type="component" value="Unassembled WGS sequence"/>
</dbReference>
<feature type="region of interest" description="Disordered" evidence="1">
    <location>
        <begin position="133"/>
        <end position="182"/>
    </location>
</feature>
<dbReference type="EMBL" id="JNBR01002226">
    <property type="protein sequence ID" value="OQR83339.1"/>
    <property type="molecule type" value="Genomic_DNA"/>
</dbReference>
<dbReference type="AlphaFoldDB" id="A0A1V9YCC4"/>
<name>A0A1V9YCC4_ACHHY</name>
<feature type="region of interest" description="Disordered" evidence="1">
    <location>
        <begin position="369"/>
        <end position="402"/>
    </location>
</feature>
<comment type="caution">
    <text evidence="2">The sequence shown here is derived from an EMBL/GenBank/DDBJ whole genome shotgun (WGS) entry which is preliminary data.</text>
</comment>
<sequence length="448" mass="48879">MTCNVRALSMDECELYVGISKSELTPEEFCQVYCLQENYYLGPGLWLLRKRADVGVRDLPPTARQGHKIVRKADGSYIEVEIAKRLWPFPTFTKGRAVVATPAAMTVVPPTTVANVAPVPSVAISVPIVETPSEMDTAEPRNSNDADYDMGVSWNGETSSEREDDEAEVSTKTVADDSSATSSELVSMQPVVSIGTRPARRLVVPNQLPIESAMTPVKASGSLRVGASAHGISPVLGESKKSQALRPGKKRRLDTAVPLRLEPSKTALPLADESLTVEVARAHIDPAIPTLVVEGDDILAKQPTAPLPVWGQLQSEMARSLWDSCCLKLAQTLPLAPPTEDDSICYDYDVSMETPSSFDISFELNSATASEPKTLEPSPKKRQRKAPVATTPRRVTRSQTKHKLAVQGITDENVIKCESNHYITRRWERWACGHLHSAGLDCSHGHHT</sequence>
<evidence type="ECO:0000313" key="3">
    <source>
        <dbReference type="Proteomes" id="UP000243579"/>
    </source>
</evidence>
<keyword evidence="3" id="KW-1185">Reference proteome</keyword>
<gene>
    <name evidence="2" type="ORF">ACHHYP_14829</name>
</gene>